<dbReference type="Gene3D" id="3.40.50.300">
    <property type="entry name" value="P-loop containing nucleotide triphosphate hydrolases"/>
    <property type="match status" value="3"/>
</dbReference>
<dbReference type="Pfam" id="PF00580">
    <property type="entry name" value="UvrD-helicase"/>
    <property type="match status" value="1"/>
</dbReference>
<dbReference type="Pfam" id="PF13538">
    <property type="entry name" value="UvrD_C_2"/>
    <property type="match status" value="1"/>
</dbReference>
<dbReference type="InterPro" id="IPR000212">
    <property type="entry name" value="DNA_helicase_UvrD/REP"/>
</dbReference>
<keyword evidence="2 5" id="KW-0378">Hydrolase</keyword>
<dbReference type="EC" id="3.6.4.12" evidence="7"/>
<proteinExistence type="predicted"/>
<keyword evidence="1 5" id="KW-0547">Nucleotide-binding</keyword>
<dbReference type="InterPro" id="IPR027785">
    <property type="entry name" value="UvrD-like_helicase_C"/>
</dbReference>
<reference evidence="7 8" key="1">
    <citation type="submission" date="2021-03" db="EMBL/GenBank/DDBJ databases">
        <title>Genomic Encyclopedia of Type Strains, Phase IV (KMG-IV): sequencing the most valuable type-strain genomes for metagenomic binning, comparative biology and taxonomic classification.</title>
        <authorList>
            <person name="Goeker M."/>
        </authorList>
    </citation>
    <scope>NUCLEOTIDE SEQUENCE [LARGE SCALE GENOMIC DNA]</scope>
    <source>
        <strain evidence="7 8">DSM 14349</strain>
    </source>
</reference>
<dbReference type="RefSeq" id="WP_210089455.1">
    <property type="nucleotide sequence ID" value="NZ_JAGGKG010000010.1"/>
</dbReference>
<evidence type="ECO:0000256" key="1">
    <source>
        <dbReference type="ARBA" id="ARBA00022741"/>
    </source>
</evidence>
<dbReference type="NCBIfam" id="NF041464">
    <property type="entry name" value="HelD_BACSU"/>
    <property type="match status" value="1"/>
</dbReference>
<evidence type="ECO:0000259" key="6">
    <source>
        <dbReference type="PROSITE" id="PS51198"/>
    </source>
</evidence>
<evidence type="ECO:0000256" key="3">
    <source>
        <dbReference type="ARBA" id="ARBA00022806"/>
    </source>
</evidence>
<dbReference type="SUPFAM" id="SSF52540">
    <property type="entry name" value="P-loop containing nucleoside triphosphate hydrolases"/>
    <property type="match status" value="1"/>
</dbReference>
<name>A0ABS4FTD8_9BACL</name>
<keyword evidence="8" id="KW-1185">Reference proteome</keyword>
<dbReference type="PROSITE" id="PS51198">
    <property type="entry name" value="UVRD_HELICASE_ATP_BIND"/>
    <property type="match status" value="1"/>
</dbReference>
<dbReference type="PANTHER" id="PTHR11070:SF17">
    <property type="entry name" value="DNA HELICASE IV"/>
    <property type="match status" value="1"/>
</dbReference>
<accession>A0ABS4FTD8</accession>
<keyword evidence="3 5" id="KW-0347">Helicase</keyword>
<dbReference type="GO" id="GO:0016787">
    <property type="term" value="F:hydrolase activity"/>
    <property type="evidence" value="ECO:0007669"/>
    <property type="project" value="UniProtKB-KW"/>
</dbReference>
<dbReference type="InterPro" id="IPR027417">
    <property type="entry name" value="P-loop_NTPase"/>
</dbReference>
<evidence type="ECO:0000256" key="2">
    <source>
        <dbReference type="ARBA" id="ARBA00022801"/>
    </source>
</evidence>
<feature type="domain" description="UvrD-like helicase ATP-binding" evidence="6">
    <location>
        <begin position="211"/>
        <end position="621"/>
    </location>
</feature>
<evidence type="ECO:0000256" key="5">
    <source>
        <dbReference type="PROSITE-ProRule" id="PRU00560"/>
    </source>
</evidence>
<dbReference type="EMBL" id="JAGGKG010000010">
    <property type="protein sequence ID" value="MBP1905842.1"/>
    <property type="molecule type" value="Genomic_DNA"/>
</dbReference>
<comment type="caution">
    <text evidence="7">The sequence shown here is derived from an EMBL/GenBank/DDBJ whole genome shotgun (WGS) entry which is preliminary data.</text>
</comment>
<dbReference type="InterPro" id="IPR048228">
    <property type="entry name" value="HelD_bacillota"/>
</dbReference>
<dbReference type="InterPro" id="IPR014016">
    <property type="entry name" value="UvrD-like_ATP-bd"/>
</dbReference>
<keyword evidence="4 5" id="KW-0067">ATP-binding</keyword>
<organism evidence="7 8">
    <name type="scientific">Paenibacillus turicensis</name>
    <dbReference type="NCBI Taxonomy" id="160487"/>
    <lineage>
        <taxon>Bacteria</taxon>
        <taxon>Bacillati</taxon>
        <taxon>Bacillota</taxon>
        <taxon>Bacilli</taxon>
        <taxon>Bacillales</taxon>
        <taxon>Paenibacillaceae</taxon>
        <taxon>Paenibacillus</taxon>
    </lineage>
</organism>
<feature type="binding site" evidence="5">
    <location>
        <begin position="232"/>
        <end position="239"/>
    </location>
    <ligand>
        <name>ATP</name>
        <dbReference type="ChEBI" id="CHEBI:30616"/>
    </ligand>
</feature>
<dbReference type="PANTHER" id="PTHR11070">
    <property type="entry name" value="UVRD / RECB / PCRA DNA HELICASE FAMILY MEMBER"/>
    <property type="match status" value="1"/>
</dbReference>
<dbReference type="Proteomes" id="UP001519272">
    <property type="component" value="Unassembled WGS sequence"/>
</dbReference>
<evidence type="ECO:0000313" key="8">
    <source>
        <dbReference type="Proteomes" id="UP001519272"/>
    </source>
</evidence>
<sequence>MDKNDQAWQEEQQRVNYVQDLIVSKIKTLEQEASTMRDDVVSMRKDFWDEVTVNFSEADDLGETSTSLRQQSQVLSQREKSHQHTFAALDKMKRLQQSPYFARIDFEEEGEPAESIYLGIASLLEDDDEQFLIYDWRAPISNLYYDSVPGQTSYETPSGTISGEMTLKRQFVIHNRKIKVMFDTGVTIGDELLQEVLGQSSDAQMRSIVATIQKEQNLIIRNDRSRLLVVQGAAGSGKTSAALQRVAYLLYKHRGNLTADQVILFSPNPMFNSYVSSVLPELGEENMQQSTFQEYLERRLSREFQLEDPFEQIEYVLANDANEAEYLHRMSGIRYKSSVDYLHAITKYKSHLESSGMIFRPVRFQGKVIVSSEEMTKRFYEFDPAITLANRCELLKEWILKELAQFTKEEAKEAWVDEYIQYLSNEDYQRAYSRMRRKQHGTDIGFEDYESERDILAKMVISRHMKPLRKWIKGMRFVDIVNLYKQIFKKTELIKTLSKGSQGAIPLDWTEISEATLEKMSKKELFYEDATPYLYLRELVLGFRSNNSIRHVIIDEAQDYSPFQLYFMKRLFPRARVTALGDFNQAIYAHSSVLGQSELIGDIYGEDETELITLTQSYRSTKEIVEFTSKMVEYGEHIKPFNRGGEKPELYPMQGATEMLNSISKKLTQLQQQGFESMAVICKTAAEAKAVHDQLSAQHEAKLIKKTTLSFEKGIHIIPAYLAKGVEFDAVLIYNGSNESYTRESERKLFYTACTRAMHLLHIYYVGEPSRFMLEASPAHYSIIN</sequence>
<dbReference type="GO" id="GO:0003678">
    <property type="term" value="F:DNA helicase activity"/>
    <property type="evidence" value="ECO:0007669"/>
    <property type="project" value="UniProtKB-EC"/>
</dbReference>
<evidence type="ECO:0000313" key="7">
    <source>
        <dbReference type="EMBL" id="MBP1905842.1"/>
    </source>
</evidence>
<gene>
    <name evidence="7" type="ORF">J2Z32_002490</name>
</gene>
<evidence type="ECO:0000256" key="4">
    <source>
        <dbReference type="ARBA" id="ARBA00022840"/>
    </source>
</evidence>
<protein>
    <submittedName>
        <fullName evidence="7">DNA helicase-2/ATP-dependent DNA helicase PcrA</fullName>
        <ecNumber evidence="7">3.6.4.12</ecNumber>
    </submittedName>
</protein>